<dbReference type="RefSeq" id="WP_185617826.1">
    <property type="nucleotide sequence ID" value="NZ_JAARMV010000001.1"/>
</dbReference>
<evidence type="ECO:0000256" key="1">
    <source>
        <dbReference type="SAM" id="Coils"/>
    </source>
</evidence>
<evidence type="ECO:0000313" key="3">
    <source>
        <dbReference type="Proteomes" id="UP000546244"/>
    </source>
</evidence>
<reference evidence="2 3" key="1">
    <citation type="submission" date="2020-03" db="EMBL/GenBank/DDBJ databases">
        <title>Soil Listeria distribution.</title>
        <authorList>
            <person name="Liao J."/>
            <person name="Wiedmann M."/>
        </authorList>
    </citation>
    <scope>NUCLEOTIDE SEQUENCE [LARGE SCALE GENOMIC DNA]</scope>
    <source>
        <strain evidence="2 3">FSL L7-1850</strain>
    </source>
</reference>
<organism evidence="2 3">
    <name type="scientific">Listeria booriae</name>
    <dbReference type="NCBI Taxonomy" id="1552123"/>
    <lineage>
        <taxon>Bacteria</taxon>
        <taxon>Bacillati</taxon>
        <taxon>Bacillota</taxon>
        <taxon>Bacilli</taxon>
        <taxon>Bacillales</taxon>
        <taxon>Listeriaceae</taxon>
        <taxon>Listeria</taxon>
    </lineage>
</organism>
<sequence length="158" mass="17817">MRLYELANNYQRVVDLAATTEAETLNDTLDSIKESINIKAENIAKVIKTLEAEEAGLKAEIDRMTGRKSTIENNIKGLKYYLQSKLEKIGIDKVEGQHFTIAIQKNNPSARIEDESKLIAYLVEQPKKLDKKALLVDLKAGIEVEGAELYQGRSLRIR</sequence>
<dbReference type="InterPro" id="IPR008840">
    <property type="entry name" value="Sipho_Gp157"/>
</dbReference>
<dbReference type="Proteomes" id="UP000546244">
    <property type="component" value="Unassembled WGS sequence"/>
</dbReference>
<proteinExistence type="predicted"/>
<evidence type="ECO:0000313" key="2">
    <source>
        <dbReference type="EMBL" id="MBC2370555.1"/>
    </source>
</evidence>
<dbReference type="Pfam" id="PF05565">
    <property type="entry name" value="Sipho_Gp157"/>
    <property type="match status" value="1"/>
</dbReference>
<name>A0A7X1DPK7_9LIST</name>
<comment type="caution">
    <text evidence="2">The sequence shown here is derived from an EMBL/GenBank/DDBJ whole genome shotgun (WGS) entry which is preliminary data.</text>
</comment>
<accession>A0A7X1DPK7</accession>
<dbReference type="EMBL" id="JAARMV010000001">
    <property type="protein sequence ID" value="MBC2370555.1"/>
    <property type="molecule type" value="Genomic_DNA"/>
</dbReference>
<feature type="coiled-coil region" evidence="1">
    <location>
        <begin position="33"/>
        <end position="67"/>
    </location>
</feature>
<dbReference type="AlphaFoldDB" id="A0A7X1DPK7"/>
<protein>
    <submittedName>
        <fullName evidence="2">Siphovirus Gp157 family protein</fullName>
    </submittedName>
</protein>
<gene>
    <name evidence="2" type="ORF">HBP98_00920</name>
</gene>
<keyword evidence="1" id="KW-0175">Coiled coil</keyword>